<feature type="transmembrane region" description="Helical" evidence="1">
    <location>
        <begin position="96"/>
        <end position="116"/>
    </location>
</feature>
<organism evidence="2 3">
    <name type="scientific">Natrinema saccharevitans</name>
    <dbReference type="NCBI Taxonomy" id="301967"/>
    <lineage>
        <taxon>Archaea</taxon>
        <taxon>Methanobacteriati</taxon>
        <taxon>Methanobacteriota</taxon>
        <taxon>Stenosarchaea group</taxon>
        <taxon>Halobacteria</taxon>
        <taxon>Halobacteriales</taxon>
        <taxon>Natrialbaceae</taxon>
        <taxon>Natrinema</taxon>
    </lineage>
</organism>
<feature type="transmembrane region" description="Helical" evidence="1">
    <location>
        <begin position="207"/>
        <end position="232"/>
    </location>
</feature>
<comment type="caution">
    <text evidence="2">The sequence shown here is derived from an EMBL/GenBank/DDBJ whole genome shotgun (WGS) entry which is preliminary data.</text>
</comment>
<reference evidence="3" key="1">
    <citation type="submission" date="2016-04" db="EMBL/GenBank/DDBJ databases">
        <authorList>
            <person name="Chen S.-C."/>
            <person name="Lai M.-C."/>
        </authorList>
    </citation>
    <scope>NUCLEOTIDE SEQUENCE [LARGE SCALE GENOMIC DNA]</scope>
    <source>
        <strain evidence="3">AB14</strain>
    </source>
</reference>
<evidence type="ECO:0000313" key="3">
    <source>
        <dbReference type="Proteomes" id="UP000189370"/>
    </source>
</evidence>
<accession>A0A1S8B0W2</accession>
<protein>
    <submittedName>
        <fullName evidence="2">ABC transporter</fullName>
    </submittedName>
</protein>
<evidence type="ECO:0000313" key="2">
    <source>
        <dbReference type="EMBL" id="OLZ42660.1"/>
    </source>
</evidence>
<feature type="transmembrane region" description="Helical" evidence="1">
    <location>
        <begin position="12"/>
        <end position="34"/>
    </location>
</feature>
<keyword evidence="1" id="KW-0812">Transmembrane</keyword>
<sequence length="245" mass="27116">MLRYPIDFAFQIVAMYLFFVGVFFGGQAIVDQVANGVEGFGETFEGIIVGWFLWTMAQTAYMGLQQDVTAESRWGTLEQLFMSPYGFNTVMSLKTIVNVLFAFLWGFVVLLLMMVTTQRWLVVDFWTVIPITILTLMPAIGIGFGIGGLALVYKKISSINSIMQFVLIGLIAAPVTDAPLVGVLPLAQGSTMLQTAMRDGTALWEFSLVDLSILLGTGLAYFLVGFVVFYYASRVARKRGVMSHY</sequence>
<keyword evidence="1" id="KW-1133">Transmembrane helix</keyword>
<name>A0A1S8B0W2_9EURY</name>
<proteinExistence type="predicted"/>
<keyword evidence="3" id="KW-1185">Reference proteome</keyword>
<dbReference type="AlphaFoldDB" id="A0A1S8B0W2"/>
<dbReference type="Proteomes" id="UP000189370">
    <property type="component" value="Unassembled WGS sequence"/>
</dbReference>
<dbReference type="PANTHER" id="PTHR43229:SF2">
    <property type="entry name" value="NODULATION PROTEIN J"/>
    <property type="match status" value="1"/>
</dbReference>
<keyword evidence="1" id="KW-0472">Membrane</keyword>
<dbReference type="InterPro" id="IPR051784">
    <property type="entry name" value="Nod_factor_ABC_transporter"/>
</dbReference>
<feature type="transmembrane region" description="Helical" evidence="1">
    <location>
        <begin position="165"/>
        <end position="187"/>
    </location>
</feature>
<evidence type="ECO:0000256" key="1">
    <source>
        <dbReference type="SAM" id="Phobius"/>
    </source>
</evidence>
<feature type="transmembrane region" description="Helical" evidence="1">
    <location>
        <begin position="128"/>
        <end position="153"/>
    </location>
</feature>
<dbReference type="EMBL" id="LWLN01000001">
    <property type="protein sequence ID" value="OLZ42660.1"/>
    <property type="molecule type" value="Genomic_DNA"/>
</dbReference>
<dbReference type="STRING" id="301967.A6E15_07600"/>
<gene>
    <name evidence="2" type="ORF">A6E15_07600</name>
</gene>
<dbReference type="PANTHER" id="PTHR43229">
    <property type="entry name" value="NODULATION PROTEIN J"/>
    <property type="match status" value="1"/>
</dbReference>
<feature type="transmembrane region" description="Helical" evidence="1">
    <location>
        <begin position="46"/>
        <end position="64"/>
    </location>
</feature>